<dbReference type="EMBL" id="FN394217">
    <property type="protein sequence ID" value="CAY86826.1"/>
    <property type="molecule type" value="Genomic_DNA"/>
</dbReference>
<evidence type="ECO:0000313" key="2">
    <source>
        <dbReference type="Proteomes" id="UP000000286"/>
    </source>
</evidence>
<name>C8ZIP5_YEAS8</name>
<proteinExistence type="predicted"/>
<organism evidence="1 2">
    <name type="scientific">Saccharomyces cerevisiae (strain Lalvin EC1118 / Prise de mousse)</name>
    <name type="common">Baker's yeast</name>
    <dbReference type="NCBI Taxonomy" id="643680"/>
    <lineage>
        <taxon>Eukaryota</taxon>
        <taxon>Fungi</taxon>
        <taxon>Dikarya</taxon>
        <taxon>Ascomycota</taxon>
        <taxon>Saccharomycotina</taxon>
        <taxon>Saccharomycetes</taxon>
        <taxon>Saccharomycetales</taxon>
        <taxon>Saccharomycetaceae</taxon>
        <taxon>Saccharomyces</taxon>
    </lineage>
</organism>
<sequence length="57" mass="5998">MAEPHPKVLNLTSSITPVESLTLICNLITSPHAGAPTRPVPTLGNFLSNEPTFLGCV</sequence>
<protein>
    <submittedName>
        <fullName evidence="1">EC1118_1P2_1596p</fullName>
    </submittedName>
</protein>
<dbReference type="Proteomes" id="UP000000286">
    <property type="component" value="Chromosome XVI"/>
</dbReference>
<gene>
    <name evidence="1" type="ORF">EC1118_1P2_1596g</name>
</gene>
<dbReference type="AlphaFoldDB" id="C8ZIP5"/>
<reference evidence="1 2" key="1">
    <citation type="journal article" date="2009" name="Proc. Natl. Acad. Sci. U.S.A.">
        <title>Eukaryote-to-eukaryote gene transfer events revealed by the genome sequence of the wine yeast Saccharomyces cerevisiae EC1118.</title>
        <authorList>
            <person name="Novo M."/>
            <person name="Bigey F."/>
            <person name="Beyne E."/>
            <person name="Galeote V."/>
            <person name="Gavory F."/>
            <person name="Mallet S."/>
            <person name="Cambot B."/>
            <person name="Legras J.L."/>
            <person name="Wincker P."/>
            <person name="Casaregola S."/>
            <person name="Dequin S."/>
        </authorList>
    </citation>
    <scope>NUCLEOTIDE SEQUENCE [LARGE SCALE GENOMIC DNA]</scope>
    <source>
        <strain evidence="2">Lalvin EC1118 / Prise de mousse</strain>
    </source>
</reference>
<accession>C8ZIP5</accession>
<evidence type="ECO:0000313" key="1">
    <source>
        <dbReference type="EMBL" id="CAY86826.1"/>
    </source>
</evidence>
<dbReference type="HOGENOM" id="CLU_2998233_0_0_1"/>